<reference evidence="2 3" key="1">
    <citation type="journal article" date="2009" name="Stand. Genomic Sci.">
        <title>Complete genome sequence of Actinosynnema mirum type strain (101).</title>
        <authorList>
            <person name="Land M."/>
            <person name="Lapidus A."/>
            <person name="Mayilraj S."/>
            <person name="Chen F."/>
            <person name="Copeland A."/>
            <person name="Del Rio T.G."/>
            <person name="Nolan M."/>
            <person name="Lucas S."/>
            <person name="Tice H."/>
            <person name="Cheng J.F."/>
            <person name="Chertkov O."/>
            <person name="Bruce D."/>
            <person name="Goodwin L."/>
            <person name="Pitluck S."/>
            <person name="Rohde M."/>
            <person name="Goker M."/>
            <person name="Pati A."/>
            <person name="Ivanova N."/>
            <person name="Mavromatis K."/>
            <person name="Chen A."/>
            <person name="Palaniappan K."/>
            <person name="Hauser L."/>
            <person name="Chang Y.J."/>
            <person name="Jeffries C.C."/>
            <person name="Brettin T."/>
            <person name="Detter J.C."/>
            <person name="Han C."/>
            <person name="Chain P."/>
            <person name="Tindall B.J."/>
            <person name="Bristow J."/>
            <person name="Eisen J.A."/>
            <person name="Markowitz V."/>
            <person name="Hugenholtz P."/>
            <person name="Kyrpides N.C."/>
            <person name="Klenk H.P."/>
        </authorList>
    </citation>
    <scope>NUCLEOTIDE SEQUENCE [LARGE SCALE GENOMIC DNA]</scope>
    <source>
        <strain evidence="3">ATCC 29888 / DSM 43827 / JCM 3225 / NBRC 14064 / NCIMB 13271 / NRRL B-12336 / IMRU 3971 / 101</strain>
    </source>
</reference>
<feature type="domain" description="Flavoprotein" evidence="1">
    <location>
        <begin position="29"/>
        <end position="139"/>
    </location>
</feature>
<accession>C6W8J6</accession>
<dbReference type="GO" id="GO:0003824">
    <property type="term" value="F:catalytic activity"/>
    <property type="evidence" value="ECO:0007669"/>
    <property type="project" value="InterPro"/>
</dbReference>
<organism evidence="2 3">
    <name type="scientific">Actinosynnema mirum (strain ATCC 29888 / DSM 43827 / JCM 3225 / NBRC 14064 / NCIMB 13271 / NRRL B-12336 / IMRU 3971 / 101)</name>
    <dbReference type="NCBI Taxonomy" id="446462"/>
    <lineage>
        <taxon>Bacteria</taxon>
        <taxon>Bacillati</taxon>
        <taxon>Actinomycetota</taxon>
        <taxon>Actinomycetes</taxon>
        <taxon>Pseudonocardiales</taxon>
        <taxon>Pseudonocardiaceae</taxon>
        <taxon>Actinosynnema</taxon>
    </lineage>
</organism>
<evidence type="ECO:0000259" key="1">
    <source>
        <dbReference type="Pfam" id="PF02441"/>
    </source>
</evidence>
<sequence>MRGRGTNEGERERMRAGPVVLGLVASAGGGVERALVERVAAPLAARGFRLAVTLTPTAARWFEHAGALPALQALTDLPVRWTSRLPSEPRPHPVPDAFLFAPATANSLAKLALGIADNQALTALGEALGRGVPLVVLPQAGEDQRAHPAFPLHLAALRAAGVHLAAEYDDAVAEIVSRAAD</sequence>
<dbReference type="SUPFAM" id="SSF52507">
    <property type="entry name" value="Homo-oligomeric flavin-containing Cys decarboxylases, HFCD"/>
    <property type="match status" value="1"/>
</dbReference>
<gene>
    <name evidence="2" type="ordered locus">Amir_5222</name>
</gene>
<dbReference type="AlphaFoldDB" id="C6W8J6"/>
<dbReference type="Gene3D" id="3.40.50.1950">
    <property type="entry name" value="Flavin prenyltransferase-like"/>
    <property type="match status" value="1"/>
</dbReference>
<dbReference type="Pfam" id="PF02441">
    <property type="entry name" value="Flavoprotein"/>
    <property type="match status" value="1"/>
</dbReference>
<dbReference type="InterPro" id="IPR003382">
    <property type="entry name" value="Flavoprotein"/>
</dbReference>
<dbReference type="HOGENOM" id="CLU_118224_0_0_11"/>
<name>C6W8J6_ACTMD</name>
<protein>
    <submittedName>
        <fullName evidence="2">Flavoprotein</fullName>
    </submittedName>
</protein>
<evidence type="ECO:0000313" key="2">
    <source>
        <dbReference type="EMBL" id="ACU39043.1"/>
    </source>
</evidence>
<evidence type="ECO:0000313" key="3">
    <source>
        <dbReference type="Proteomes" id="UP000002213"/>
    </source>
</evidence>
<dbReference type="KEGG" id="ami:Amir_5222"/>
<dbReference type="STRING" id="446462.Amir_5222"/>
<dbReference type="InterPro" id="IPR036551">
    <property type="entry name" value="Flavin_trans-like"/>
</dbReference>
<dbReference type="EMBL" id="CP001630">
    <property type="protein sequence ID" value="ACU39043.1"/>
    <property type="molecule type" value="Genomic_DNA"/>
</dbReference>
<proteinExistence type="predicted"/>
<dbReference type="Proteomes" id="UP000002213">
    <property type="component" value="Chromosome"/>
</dbReference>
<dbReference type="eggNOG" id="COG0452">
    <property type="taxonomic scope" value="Bacteria"/>
</dbReference>
<keyword evidence="3" id="KW-1185">Reference proteome</keyword>